<keyword evidence="8" id="KW-0560">Oxidoreductase</keyword>
<dbReference type="InterPro" id="IPR014092">
    <property type="entry name" value="Pyruvate_oxidase"/>
</dbReference>
<dbReference type="Pfam" id="PF02776">
    <property type="entry name" value="TPP_enzyme_N"/>
    <property type="match status" value="1"/>
</dbReference>
<evidence type="ECO:0000259" key="5">
    <source>
        <dbReference type="Pfam" id="PF00205"/>
    </source>
</evidence>
<dbReference type="Pfam" id="PF00205">
    <property type="entry name" value="TPP_enzyme_M"/>
    <property type="match status" value="1"/>
</dbReference>
<keyword evidence="2 4" id="KW-0786">Thiamine pyrophosphate</keyword>
<dbReference type="InterPro" id="IPR012000">
    <property type="entry name" value="Thiamin_PyroP_enz_cen_dom"/>
</dbReference>
<reference evidence="9" key="1">
    <citation type="journal article" date="2019" name="Int. J. Syst. Evol. Microbiol.">
        <title>The Global Catalogue of Microorganisms (GCM) 10K type strain sequencing project: providing services to taxonomists for standard genome sequencing and annotation.</title>
        <authorList>
            <consortium name="The Broad Institute Genomics Platform"/>
            <consortium name="The Broad Institute Genome Sequencing Center for Infectious Disease"/>
            <person name="Wu L."/>
            <person name="Ma J."/>
        </authorList>
    </citation>
    <scope>NUCLEOTIDE SEQUENCE [LARGE SCALE GENOMIC DNA]</scope>
    <source>
        <strain evidence="9">CCM 8951</strain>
    </source>
</reference>
<dbReference type="Pfam" id="PF02775">
    <property type="entry name" value="TPP_enzyme_C"/>
    <property type="match status" value="1"/>
</dbReference>
<dbReference type="InterPro" id="IPR029061">
    <property type="entry name" value="THDP-binding"/>
</dbReference>
<evidence type="ECO:0000313" key="8">
    <source>
        <dbReference type="EMBL" id="MFD1465325.1"/>
    </source>
</evidence>
<dbReference type="PANTHER" id="PTHR42981">
    <property type="entry name" value="PYRUVATE DEHYDROGENASE [UBIQUINONE]"/>
    <property type="match status" value="1"/>
</dbReference>
<dbReference type="InterPro" id="IPR047211">
    <property type="entry name" value="POXB-like"/>
</dbReference>
<comment type="caution">
    <text evidence="8">The sequence shown here is derived from an EMBL/GenBank/DDBJ whole genome shotgun (WGS) entry which is preliminary data.</text>
</comment>
<dbReference type="CDD" id="cd02014">
    <property type="entry name" value="TPP_POX"/>
    <property type="match status" value="1"/>
</dbReference>
<dbReference type="InterPro" id="IPR000399">
    <property type="entry name" value="TPP-bd_CS"/>
</dbReference>
<evidence type="ECO:0000256" key="4">
    <source>
        <dbReference type="RuleBase" id="RU362132"/>
    </source>
</evidence>
<gene>
    <name evidence="8" type="primary">spxB</name>
    <name evidence="8" type="ORF">ACFQ4L_04365</name>
</gene>
<feature type="domain" description="Thiamine pyrophosphate enzyme central" evidence="5">
    <location>
        <begin position="199"/>
        <end position="328"/>
    </location>
</feature>
<dbReference type="PROSITE" id="PS00187">
    <property type="entry name" value="TPP_ENZYMES"/>
    <property type="match status" value="1"/>
</dbReference>
<dbReference type="RefSeq" id="WP_125578264.1">
    <property type="nucleotide sequence ID" value="NZ_JBHTOF010000030.1"/>
</dbReference>
<evidence type="ECO:0000256" key="1">
    <source>
        <dbReference type="ARBA" id="ARBA00007812"/>
    </source>
</evidence>
<accession>A0ABW4DQU6</accession>
<evidence type="ECO:0000313" key="9">
    <source>
        <dbReference type="Proteomes" id="UP001597244"/>
    </source>
</evidence>
<evidence type="ECO:0000256" key="3">
    <source>
        <dbReference type="NCBIfam" id="TIGR02720"/>
    </source>
</evidence>
<dbReference type="Gene3D" id="3.40.50.970">
    <property type="match status" value="2"/>
</dbReference>
<dbReference type="InterPro" id="IPR047210">
    <property type="entry name" value="TPP_PYR_POXB-like"/>
</dbReference>
<dbReference type="Proteomes" id="UP001597244">
    <property type="component" value="Unassembled WGS sequence"/>
</dbReference>
<dbReference type="GO" id="GO:0047112">
    <property type="term" value="F:pyruvate oxidase activity"/>
    <property type="evidence" value="ECO:0007669"/>
    <property type="project" value="UniProtKB-EC"/>
</dbReference>
<name>A0ABW4DQU6_9LACO</name>
<organism evidence="8 9">
    <name type="scientific">Lapidilactobacillus mulanensis</name>
    <dbReference type="NCBI Taxonomy" id="2485999"/>
    <lineage>
        <taxon>Bacteria</taxon>
        <taxon>Bacillati</taxon>
        <taxon>Bacillota</taxon>
        <taxon>Bacilli</taxon>
        <taxon>Lactobacillales</taxon>
        <taxon>Lactobacillaceae</taxon>
        <taxon>Lapidilactobacillus</taxon>
    </lineage>
</organism>
<feature type="domain" description="Thiamine pyrophosphate enzyme N-terminal TPP-binding" evidence="7">
    <location>
        <begin position="12"/>
        <end position="120"/>
    </location>
</feature>
<dbReference type="InterPro" id="IPR011766">
    <property type="entry name" value="TPP_enzyme_TPP-bd"/>
</dbReference>
<dbReference type="Gene3D" id="3.40.50.1220">
    <property type="entry name" value="TPP-binding domain"/>
    <property type="match status" value="1"/>
</dbReference>
<dbReference type="EMBL" id="JBHTOF010000030">
    <property type="protein sequence ID" value="MFD1465325.1"/>
    <property type="molecule type" value="Genomic_DNA"/>
</dbReference>
<keyword evidence="9" id="KW-1185">Reference proteome</keyword>
<protein>
    <recommendedName>
        <fullName evidence="3">Pyruvate oxidase</fullName>
        <ecNumber evidence="3">1.2.3.3</ecNumber>
    </recommendedName>
</protein>
<keyword evidence="8" id="KW-0670">Pyruvate</keyword>
<dbReference type="SUPFAM" id="SSF52518">
    <property type="entry name" value="Thiamin diphosphate-binding fold (THDP-binding)"/>
    <property type="match status" value="2"/>
</dbReference>
<evidence type="ECO:0000259" key="7">
    <source>
        <dbReference type="Pfam" id="PF02776"/>
    </source>
</evidence>
<dbReference type="InterPro" id="IPR012001">
    <property type="entry name" value="Thiamin_PyroP_enz_TPP-bd_dom"/>
</dbReference>
<sequence>MSNQGTVPASVAMLRVIESWGVDHIFGYPGGSFNSTMSALELEKDRLQYIQIRHEQVGALAASADAKLTGKIGVAFGSAGPGATNLLTGLYDAREDHAPVLALVGQVPSTNMNYNYFQEFTEEPMFADVAVYNRVVMTPESLPYVVDKAIREAYKHQGVAVVIIPNDFGYVQIPDEDYTSVSPTDAKTRPLPDATDEEVDHVLEMIAQAKRPVIHVGRGIGAGGEQLVELSKKLQIPLILTGLAKGLVPDEYEGNLGYANRAAMKAADEIFGVADLVIAIGADFPFANLIYRTHPFKFVQVDIDEGQFGRHHFLDYGIWSDATSFVERVLDRSQKVAPTPFFKAAVADNLNWREYLTKMSNRASDPLEFEAVYKEINRIAEPDAVFSIDVGDNIINSFRYLNLTPKNKWTISALFATMGYGLPGAIAGKLSFPERQVFNISGDGAFSMVMQDLITEKKYKLPVINIITSNTTLNFIKSEQDDINMVRHSGIDIEDQDFAMIARAMGVESVTVHNSGELRAAFDQAVTATKAGQPFLIDAKITAKRGLPVEVLQMKIEDGQLTETISADYNANHTLDQPQTLPEFFASYDGEELKPLADFFADAGVEL</sequence>
<dbReference type="InterPro" id="IPR029035">
    <property type="entry name" value="DHS-like_NAD/FAD-binding_dom"/>
</dbReference>
<feature type="domain" description="Thiamine pyrophosphate enzyme TPP-binding" evidence="6">
    <location>
        <begin position="389"/>
        <end position="538"/>
    </location>
</feature>
<evidence type="ECO:0000259" key="6">
    <source>
        <dbReference type="Pfam" id="PF02775"/>
    </source>
</evidence>
<dbReference type="SUPFAM" id="SSF52467">
    <property type="entry name" value="DHS-like NAD/FAD-binding domain"/>
    <property type="match status" value="1"/>
</dbReference>
<evidence type="ECO:0000256" key="2">
    <source>
        <dbReference type="ARBA" id="ARBA00023052"/>
    </source>
</evidence>
<dbReference type="InterPro" id="IPR047212">
    <property type="entry name" value="TPP_POXB-like"/>
</dbReference>
<dbReference type="EC" id="1.2.3.3" evidence="3"/>
<proteinExistence type="inferred from homology"/>
<dbReference type="PANTHER" id="PTHR42981:SF2">
    <property type="entry name" value="PYRUVATE DEHYDROGENASE [UBIQUINONE]"/>
    <property type="match status" value="1"/>
</dbReference>
<comment type="similarity">
    <text evidence="1 4">Belongs to the TPP enzyme family.</text>
</comment>
<dbReference type="NCBIfam" id="TIGR02720">
    <property type="entry name" value="pyruv_oxi_spxB"/>
    <property type="match status" value="1"/>
</dbReference>
<dbReference type="CDD" id="cd07039">
    <property type="entry name" value="TPP_PYR_POX"/>
    <property type="match status" value="1"/>
</dbReference>